<keyword evidence="2" id="KW-1185">Reference proteome</keyword>
<reference evidence="1" key="1">
    <citation type="thesis" date="2020" institute="ProQuest LLC" country="789 East Eisenhower Parkway, Ann Arbor, MI, USA">
        <title>Comparative Genomics and Chromosome Evolution.</title>
        <authorList>
            <person name="Mudd A.B."/>
        </authorList>
    </citation>
    <scope>NUCLEOTIDE SEQUENCE</scope>
    <source>
        <strain evidence="1">237g6f4</strain>
        <tissue evidence="1">Blood</tissue>
    </source>
</reference>
<sequence>MFNGYSCFYLSFHFLYLLPNGKFVFSSIIQKASRSRRSLFKSPPLLGLRTFFITKAVREVTSFICSSNLVLHFLIVQPTYRRF</sequence>
<protein>
    <submittedName>
        <fullName evidence="1">Uncharacterized protein</fullName>
    </submittedName>
</protein>
<evidence type="ECO:0000313" key="2">
    <source>
        <dbReference type="Proteomes" id="UP000824782"/>
    </source>
</evidence>
<dbReference type="AlphaFoldDB" id="A0AAV7B4N8"/>
<name>A0AAV7B4N8_ENGPU</name>
<comment type="caution">
    <text evidence="1">The sequence shown here is derived from an EMBL/GenBank/DDBJ whole genome shotgun (WGS) entry which is preliminary data.</text>
</comment>
<dbReference type="Proteomes" id="UP000824782">
    <property type="component" value="Unassembled WGS sequence"/>
</dbReference>
<organism evidence="1 2">
    <name type="scientific">Engystomops pustulosus</name>
    <name type="common">Tungara frog</name>
    <name type="synonym">Physalaemus pustulosus</name>
    <dbReference type="NCBI Taxonomy" id="76066"/>
    <lineage>
        <taxon>Eukaryota</taxon>
        <taxon>Metazoa</taxon>
        <taxon>Chordata</taxon>
        <taxon>Craniata</taxon>
        <taxon>Vertebrata</taxon>
        <taxon>Euteleostomi</taxon>
        <taxon>Amphibia</taxon>
        <taxon>Batrachia</taxon>
        <taxon>Anura</taxon>
        <taxon>Neobatrachia</taxon>
        <taxon>Hyloidea</taxon>
        <taxon>Leptodactylidae</taxon>
        <taxon>Leiuperinae</taxon>
        <taxon>Engystomops</taxon>
    </lineage>
</organism>
<proteinExistence type="predicted"/>
<dbReference type="EMBL" id="WNYA01000006">
    <property type="protein sequence ID" value="KAG8567428.1"/>
    <property type="molecule type" value="Genomic_DNA"/>
</dbReference>
<accession>A0AAV7B4N8</accession>
<gene>
    <name evidence="1" type="ORF">GDO81_013619</name>
</gene>
<evidence type="ECO:0000313" key="1">
    <source>
        <dbReference type="EMBL" id="KAG8567428.1"/>
    </source>
</evidence>